<dbReference type="AlphaFoldDB" id="A0A0R1WM85"/>
<dbReference type="PATRIC" id="fig|1423755.3.peg.809"/>
<keyword evidence="3" id="KW-1185">Reference proteome</keyword>
<protein>
    <submittedName>
        <fullName evidence="2">Yfaa</fullName>
    </submittedName>
</protein>
<comment type="caution">
    <text evidence="2">The sequence shown here is derived from an EMBL/GenBank/DDBJ whole genome shotgun (WGS) entry which is preliminary data.</text>
</comment>
<dbReference type="eggNOG" id="COG4698">
    <property type="taxonomic scope" value="Bacteria"/>
</dbReference>
<accession>A0A0R1WM85</accession>
<dbReference type="OrthoDB" id="2241695at2"/>
<organism evidence="2 3">
    <name type="scientific">Ligilactobacillus hayakitensis DSM 18933 = JCM 14209</name>
    <dbReference type="NCBI Taxonomy" id="1423755"/>
    <lineage>
        <taxon>Bacteria</taxon>
        <taxon>Bacillati</taxon>
        <taxon>Bacillota</taxon>
        <taxon>Bacilli</taxon>
        <taxon>Lactobacillales</taxon>
        <taxon>Lactobacillaceae</taxon>
        <taxon>Ligilactobacillus</taxon>
    </lineage>
</organism>
<keyword evidence="1" id="KW-1133">Transmembrane helix</keyword>
<dbReference type="EMBL" id="AZGD01000090">
    <property type="protein sequence ID" value="KRM18967.1"/>
    <property type="molecule type" value="Genomic_DNA"/>
</dbReference>
<proteinExistence type="predicted"/>
<evidence type="ECO:0000313" key="3">
    <source>
        <dbReference type="Proteomes" id="UP000051054"/>
    </source>
</evidence>
<dbReference type="Pfam" id="PF09911">
    <property type="entry name" value="DUF2140"/>
    <property type="match status" value="1"/>
</dbReference>
<dbReference type="Proteomes" id="UP000051054">
    <property type="component" value="Unassembled WGS sequence"/>
</dbReference>
<reference evidence="2 3" key="1">
    <citation type="journal article" date="2015" name="Genome Announc.">
        <title>Expanding the biotechnology potential of lactobacilli through comparative genomics of 213 strains and associated genera.</title>
        <authorList>
            <person name="Sun Z."/>
            <person name="Harris H.M."/>
            <person name="McCann A."/>
            <person name="Guo C."/>
            <person name="Argimon S."/>
            <person name="Zhang W."/>
            <person name="Yang X."/>
            <person name="Jeffery I.B."/>
            <person name="Cooney J.C."/>
            <person name="Kagawa T.F."/>
            <person name="Liu W."/>
            <person name="Song Y."/>
            <person name="Salvetti E."/>
            <person name="Wrobel A."/>
            <person name="Rasinkangas P."/>
            <person name="Parkhill J."/>
            <person name="Rea M.C."/>
            <person name="O'Sullivan O."/>
            <person name="Ritari J."/>
            <person name="Douillard F.P."/>
            <person name="Paul Ross R."/>
            <person name="Yang R."/>
            <person name="Briner A.E."/>
            <person name="Felis G.E."/>
            <person name="de Vos W.M."/>
            <person name="Barrangou R."/>
            <person name="Klaenhammer T.R."/>
            <person name="Caufield P.W."/>
            <person name="Cui Y."/>
            <person name="Zhang H."/>
            <person name="O'Toole P.W."/>
        </authorList>
    </citation>
    <scope>NUCLEOTIDE SEQUENCE [LARGE SCALE GENOMIC DNA]</scope>
    <source>
        <strain evidence="2 3">DSM 18933</strain>
    </source>
</reference>
<gene>
    <name evidence="2" type="ORF">FC40_GL000756</name>
</gene>
<evidence type="ECO:0000313" key="2">
    <source>
        <dbReference type="EMBL" id="KRM18967.1"/>
    </source>
</evidence>
<keyword evidence="1" id="KW-0472">Membrane</keyword>
<dbReference type="PROSITE" id="PS51257">
    <property type="entry name" value="PROKAR_LIPOPROTEIN"/>
    <property type="match status" value="1"/>
</dbReference>
<dbReference type="STRING" id="1423755.FC40_GL000756"/>
<feature type="transmembrane region" description="Helical" evidence="1">
    <location>
        <begin position="6"/>
        <end position="27"/>
    </location>
</feature>
<evidence type="ECO:0000256" key="1">
    <source>
        <dbReference type="SAM" id="Phobius"/>
    </source>
</evidence>
<dbReference type="RefSeq" id="WP_025022059.1">
    <property type="nucleotide sequence ID" value="NZ_AZGD01000090.1"/>
</dbReference>
<sequence length="198" mass="22402">MNGNKINYWKWAFIGLLGMLFFGGCYVGSKALTPPKQVAEVKKIATPNPSKYSKVNVSMDKNQMNATINYYLRKKISDKSMKYRFLVTDKVILMGTTKILGQNVSFTLVNTPKITSDGNIELNVDTVSIGTLKVPKKYILSYIKKNYDLGEFANINPNKKKIKLILNSFSNKQGIIIKAHKLDLRNDDLEVNVYVPLK</sequence>
<dbReference type="InterPro" id="IPR018672">
    <property type="entry name" value="DUF2140"/>
</dbReference>
<name>A0A0R1WM85_9LACO</name>
<keyword evidence="1" id="KW-0812">Transmembrane</keyword>